<keyword evidence="2" id="KW-1185">Reference proteome</keyword>
<comment type="caution">
    <text evidence="1">The sequence shown here is derived from an EMBL/GenBank/DDBJ whole genome shotgun (WGS) entry which is preliminary data.</text>
</comment>
<dbReference type="AlphaFoldDB" id="A0AA40KXK2"/>
<accession>A0AA40KXK2</accession>
<dbReference type="Proteomes" id="UP001177670">
    <property type="component" value="Unassembled WGS sequence"/>
</dbReference>
<evidence type="ECO:0000313" key="1">
    <source>
        <dbReference type="EMBL" id="KAK1136819.1"/>
    </source>
</evidence>
<name>A0AA40KXK2_9HYME</name>
<reference evidence="1" key="1">
    <citation type="submission" date="2021-10" db="EMBL/GenBank/DDBJ databases">
        <title>Melipona bicolor Genome sequencing and assembly.</title>
        <authorList>
            <person name="Araujo N.S."/>
            <person name="Arias M.C."/>
        </authorList>
    </citation>
    <scope>NUCLEOTIDE SEQUENCE</scope>
    <source>
        <strain evidence="1">USP_2M_L1-L4_2017</strain>
        <tissue evidence="1">Whole body</tissue>
    </source>
</reference>
<sequence length="109" mass="11759">MSGESSRIAVSRVYYLVEEDSRPAEGTRARFVVVKERTSREFGWLLGKERRHESNSPSNGATAGFLCGQIGGHYAPKLGLNCGSGNESGCSNATAHQHTLCPETCSRVV</sequence>
<organism evidence="1 2">
    <name type="scientific">Melipona bicolor</name>
    <dbReference type="NCBI Taxonomy" id="60889"/>
    <lineage>
        <taxon>Eukaryota</taxon>
        <taxon>Metazoa</taxon>
        <taxon>Ecdysozoa</taxon>
        <taxon>Arthropoda</taxon>
        <taxon>Hexapoda</taxon>
        <taxon>Insecta</taxon>
        <taxon>Pterygota</taxon>
        <taxon>Neoptera</taxon>
        <taxon>Endopterygota</taxon>
        <taxon>Hymenoptera</taxon>
        <taxon>Apocrita</taxon>
        <taxon>Aculeata</taxon>
        <taxon>Apoidea</taxon>
        <taxon>Anthophila</taxon>
        <taxon>Apidae</taxon>
        <taxon>Melipona</taxon>
    </lineage>
</organism>
<gene>
    <name evidence="1" type="ORF">K0M31_001355</name>
</gene>
<dbReference type="EMBL" id="JAHYIQ010000001">
    <property type="protein sequence ID" value="KAK1136819.1"/>
    <property type="molecule type" value="Genomic_DNA"/>
</dbReference>
<protein>
    <submittedName>
        <fullName evidence="1">Uncharacterized protein</fullName>
    </submittedName>
</protein>
<evidence type="ECO:0000313" key="2">
    <source>
        <dbReference type="Proteomes" id="UP001177670"/>
    </source>
</evidence>
<proteinExistence type="predicted"/>